<dbReference type="Proteomes" id="UP000622166">
    <property type="component" value="Unassembled WGS sequence"/>
</dbReference>
<dbReference type="RefSeq" id="WP_189862064.1">
    <property type="nucleotide sequence ID" value="NZ_BMVW01000009.1"/>
</dbReference>
<keyword evidence="2" id="KW-1185">Reference proteome</keyword>
<evidence type="ECO:0000313" key="2">
    <source>
        <dbReference type="Proteomes" id="UP000622166"/>
    </source>
</evidence>
<name>A0A918UMF8_9ACTN</name>
<evidence type="ECO:0000313" key="1">
    <source>
        <dbReference type="EMBL" id="GGZ20764.1"/>
    </source>
</evidence>
<proteinExistence type="predicted"/>
<dbReference type="EMBL" id="BMVW01000009">
    <property type="protein sequence ID" value="GGZ20764.1"/>
    <property type="molecule type" value="Genomic_DNA"/>
</dbReference>
<comment type="caution">
    <text evidence="1">The sequence shown here is derived from an EMBL/GenBank/DDBJ whole genome shotgun (WGS) entry which is preliminary data.</text>
</comment>
<dbReference type="InterPro" id="IPR036691">
    <property type="entry name" value="Endo/exonu/phosph_ase_sf"/>
</dbReference>
<reference evidence="1" key="1">
    <citation type="journal article" date="2014" name="Int. J. Syst. Evol. Microbiol.">
        <title>Complete genome sequence of Corynebacterium casei LMG S-19264T (=DSM 44701T), isolated from a smear-ripened cheese.</title>
        <authorList>
            <consortium name="US DOE Joint Genome Institute (JGI-PGF)"/>
            <person name="Walter F."/>
            <person name="Albersmeier A."/>
            <person name="Kalinowski J."/>
            <person name="Ruckert C."/>
        </authorList>
    </citation>
    <scope>NUCLEOTIDE SEQUENCE</scope>
    <source>
        <strain evidence="1">JCM 4815</strain>
    </source>
</reference>
<sequence length="356" mass="38268">MPDKLGKLSVLSVNVAGIGDTPPGISWETRADRIARWAQQHTPPDIVALQEVYGWLFTPPIRSCGRGFGVSAGDYDQIDILLAAFRNATGVTYRVAYLTGSELSFGVIPCQIYHAQSVLYNPGRLVNRSDDATGSFAHDADVRGPHRRRSLPLCNRGTRLMPLETLIDGPLQTDKCGRGTPSGPATVVIPENGHIAGSFVRLAFTSDPTKVINFFNIHFNAGKAERDLPVVRELIRHVGPIGHDASSLYYPPLLAGDLNELSLAQAFPDFKMAHKPEDPEEVVMIGIGATESVPAARYRARVTQTATIPDLPQGVSCPGKPETLISDHCGVFVGIARFPGETGVATAISAISGLLR</sequence>
<organism evidence="1 2">
    <name type="scientific">Streptomyces poonensis</name>
    <dbReference type="NCBI Taxonomy" id="68255"/>
    <lineage>
        <taxon>Bacteria</taxon>
        <taxon>Bacillati</taxon>
        <taxon>Actinomycetota</taxon>
        <taxon>Actinomycetes</taxon>
        <taxon>Kitasatosporales</taxon>
        <taxon>Streptomycetaceae</taxon>
        <taxon>Streptomyces</taxon>
    </lineage>
</organism>
<protein>
    <recommendedName>
        <fullName evidence="3">Endonuclease/exonuclease/phosphatase domain-containing protein</fullName>
    </recommendedName>
</protein>
<dbReference type="SUPFAM" id="SSF56219">
    <property type="entry name" value="DNase I-like"/>
    <property type="match status" value="1"/>
</dbReference>
<gene>
    <name evidence="1" type="ORF">GCM10010365_46360</name>
</gene>
<evidence type="ECO:0008006" key="3">
    <source>
        <dbReference type="Google" id="ProtNLM"/>
    </source>
</evidence>
<dbReference type="AlphaFoldDB" id="A0A918UMF8"/>
<reference evidence="1" key="2">
    <citation type="submission" date="2020-09" db="EMBL/GenBank/DDBJ databases">
        <authorList>
            <person name="Sun Q."/>
            <person name="Ohkuma M."/>
        </authorList>
    </citation>
    <scope>NUCLEOTIDE SEQUENCE</scope>
    <source>
        <strain evidence="1">JCM 4815</strain>
    </source>
</reference>
<accession>A0A918UMF8</accession>
<dbReference type="Gene3D" id="3.60.10.10">
    <property type="entry name" value="Endonuclease/exonuclease/phosphatase"/>
    <property type="match status" value="1"/>
</dbReference>